<keyword evidence="2" id="KW-0238">DNA-binding</keyword>
<evidence type="ECO:0000256" key="3">
    <source>
        <dbReference type="ARBA" id="ARBA00023163"/>
    </source>
</evidence>
<dbReference type="Gene3D" id="1.10.260.40">
    <property type="entry name" value="lambda repressor-like DNA-binding domains"/>
    <property type="match status" value="1"/>
</dbReference>
<dbReference type="Proteomes" id="UP000018445">
    <property type="component" value="Unassembled WGS sequence"/>
</dbReference>
<dbReference type="InterPro" id="IPR039418">
    <property type="entry name" value="LexA-like"/>
</dbReference>
<dbReference type="Pfam" id="PF00717">
    <property type="entry name" value="Peptidase_S24"/>
    <property type="match status" value="1"/>
</dbReference>
<dbReference type="InterPro" id="IPR015927">
    <property type="entry name" value="Peptidase_S24_S26A/B/C"/>
</dbReference>
<dbReference type="InterPro" id="IPR036286">
    <property type="entry name" value="LexA/Signal_pep-like_sf"/>
</dbReference>
<dbReference type="InterPro" id="IPR010982">
    <property type="entry name" value="Lambda_DNA-bd_dom_sf"/>
</dbReference>
<evidence type="ECO:0000259" key="4">
    <source>
        <dbReference type="PROSITE" id="PS50943"/>
    </source>
</evidence>
<evidence type="ECO:0000256" key="2">
    <source>
        <dbReference type="ARBA" id="ARBA00023125"/>
    </source>
</evidence>
<dbReference type="HOGENOM" id="CLU_1412485_0_0_6"/>
<dbReference type="InterPro" id="IPR001387">
    <property type="entry name" value="Cro/C1-type_HTH"/>
</dbReference>
<dbReference type="PANTHER" id="PTHR40661">
    <property type="match status" value="1"/>
</dbReference>
<dbReference type="SUPFAM" id="SSF47413">
    <property type="entry name" value="lambda repressor-like DNA-binding domains"/>
    <property type="match status" value="1"/>
</dbReference>
<dbReference type="eggNOG" id="COG1396">
    <property type="taxonomic scope" value="Bacteria"/>
</dbReference>
<dbReference type="PROSITE" id="PS50943">
    <property type="entry name" value="HTH_CROC1"/>
    <property type="match status" value="1"/>
</dbReference>
<protein>
    <recommendedName>
        <fullName evidence="4">HTH cro/C1-type domain-containing protein</fullName>
    </recommendedName>
</protein>
<dbReference type="CDD" id="cd00093">
    <property type="entry name" value="HTH_XRE"/>
    <property type="match status" value="1"/>
</dbReference>
<name>N8ZST7_ACIVR</name>
<gene>
    <name evidence="5" type="ORF">F959_01641</name>
</gene>
<dbReference type="RefSeq" id="WP_004878992.1">
    <property type="nucleotide sequence ID" value="NZ_AKIQ01000062.1"/>
</dbReference>
<dbReference type="GO" id="GO:0003677">
    <property type="term" value="F:DNA binding"/>
    <property type="evidence" value="ECO:0007669"/>
    <property type="project" value="UniProtKB-KW"/>
</dbReference>
<keyword evidence="3" id="KW-0804">Transcription</keyword>
<dbReference type="SUPFAM" id="SSF51306">
    <property type="entry name" value="LexA/Signal peptidase"/>
    <property type="match status" value="1"/>
</dbReference>
<dbReference type="GeneID" id="58194518"/>
<accession>N8ZST7</accession>
<reference evidence="5 6" key="1">
    <citation type="submission" date="2013-02" db="EMBL/GenBank/DDBJ databases">
        <title>The Genome Sequence of Acinetobacter venetianus CIP 110063.</title>
        <authorList>
            <consortium name="The Broad Institute Genome Sequencing Platform"/>
            <consortium name="The Broad Institute Genome Sequencing Center for Infectious Disease"/>
            <person name="Cerqueira G."/>
            <person name="Feldgarden M."/>
            <person name="Courvalin P."/>
            <person name="Perichon B."/>
            <person name="Grillot-Courvalin C."/>
            <person name="Clermont D."/>
            <person name="Rocha E."/>
            <person name="Yoon E.-J."/>
            <person name="Nemec A."/>
            <person name="Walker B."/>
            <person name="Young S.K."/>
            <person name="Zeng Q."/>
            <person name="Gargeya S."/>
            <person name="Fitzgerald M."/>
            <person name="Haas B."/>
            <person name="Abouelleil A."/>
            <person name="Alvarado L."/>
            <person name="Arachchi H.M."/>
            <person name="Berlin A.M."/>
            <person name="Chapman S.B."/>
            <person name="Dewar J."/>
            <person name="Goldberg J."/>
            <person name="Griggs A."/>
            <person name="Gujja S."/>
            <person name="Hansen M."/>
            <person name="Howarth C."/>
            <person name="Imamovic A."/>
            <person name="Larimer J."/>
            <person name="McCowan C."/>
            <person name="Murphy C."/>
            <person name="Neiman D."/>
            <person name="Pearson M."/>
            <person name="Priest M."/>
            <person name="Roberts A."/>
            <person name="Saif S."/>
            <person name="Shea T."/>
            <person name="Sisk P."/>
            <person name="Sykes S."/>
            <person name="Wortman J."/>
            <person name="Nusbaum C."/>
            <person name="Birren B."/>
        </authorList>
    </citation>
    <scope>NUCLEOTIDE SEQUENCE [LARGE SCALE GENOMIC DNA]</scope>
    <source>
        <strain evidence="6">ATCC 31012 / DSM 23050 / BCRC 14357 / CCUG 45561 / CIP 110063 / KCTC 2702 / LMG 19082 / RAG-1</strain>
    </source>
</reference>
<dbReference type="Gene3D" id="2.10.109.10">
    <property type="entry name" value="Umud Fragment, subunit A"/>
    <property type="match status" value="1"/>
</dbReference>
<dbReference type="Pfam" id="PF01381">
    <property type="entry name" value="HTH_3"/>
    <property type="match status" value="1"/>
</dbReference>
<keyword evidence="6" id="KW-1185">Reference proteome</keyword>
<feature type="domain" description="HTH cro/C1-type" evidence="4">
    <location>
        <begin position="8"/>
        <end position="62"/>
    </location>
</feature>
<dbReference type="PATRIC" id="fig|1191460.12.peg.1625"/>
<evidence type="ECO:0000313" key="6">
    <source>
        <dbReference type="Proteomes" id="UP000018445"/>
    </source>
</evidence>
<organism evidence="5 6">
    <name type="scientific">Acinetobacter venetianus (strain ATCC 31012 / DSM 23050 / BCRC 14357 / CCUG 45561 / CIP 110063 / KCTC 2702 / LMG 19082 / RAG-1)</name>
    <dbReference type="NCBI Taxonomy" id="1191460"/>
    <lineage>
        <taxon>Bacteria</taxon>
        <taxon>Pseudomonadati</taxon>
        <taxon>Pseudomonadota</taxon>
        <taxon>Gammaproteobacteria</taxon>
        <taxon>Moraxellales</taxon>
        <taxon>Moraxellaceae</taxon>
        <taxon>Acinetobacter</taxon>
    </lineage>
</organism>
<keyword evidence="1" id="KW-0805">Transcription regulation</keyword>
<dbReference type="PANTHER" id="PTHR40661:SF3">
    <property type="entry name" value="FELS-1 PROPHAGE TRANSCRIPTIONAL REGULATOR"/>
    <property type="match status" value="1"/>
</dbReference>
<evidence type="ECO:0000256" key="1">
    <source>
        <dbReference type="ARBA" id="ARBA00023015"/>
    </source>
</evidence>
<dbReference type="OrthoDB" id="3034420at2"/>
<dbReference type="SMART" id="SM00530">
    <property type="entry name" value="HTH_XRE"/>
    <property type="match status" value="1"/>
</dbReference>
<evidence type="ECO:0000313" key="5">
    <source>
        <dbReference type="EMBL" id="ENV36834.1"/>
    </source>
</evidence>
<dbReference type="AlphaFoldDB" id="N8ZST7"/>
<sequence>MNAFPDRLKYFRAKAGFTQKELADKVGISPKQISDYEVGTSTPRQATFVKLLDALNVDEHTFLKTQFINLSNANSEQLAEDEIAIPVKNLSEGNVVHIRKSVLIRLGCNIDKIEALIFYSNILAPHINDGDIILIDKSKQDIHDGKIYAIDINQTLYFRLIHSTLDGQIILSTTTGHIPMETNSRENVPIYGRVIYRQGFL</sequence>
<comment type="caution">
    <text evidence="5">The sequence shown here is derived from an EMBL/GenBank/DDBJ whole genome shotgun (WGS) entry which is preliminary data.</text>
</comment>
<dbReference type="EMBL" id="APPO01000013">
    <property type="protein sequence ID" value="ENV36834.1"/>
    <property type="molecule type" value="Genomic_DNA"/>
</dbReference>
<proteinExistence type="predicted"/>
<dbReference type="CDD" id="cd06529">
    <property type="entry name" value="S24_LexA-like"/>
    <property type="match status" value="1"/>
</dbReference>